<protein>
    <submittedName>
        <fullName evidence="1">Uncharacterized protein</fullName>
    </submittedName>
</protein>
<dbReference type="OrthoDB" id="3542301at2"/>
<sequence length="100" mass="11424">MAETANPMHTALLDLQRRIRTELHVIEQTLAKADKHMGGGMVWLGPEARRWRDDLGLRRTQLRRASDRVERAIDDALAGQPVRVPEATADAYRRQRSGRL</sequence>
<dbReference type="Proteomes" id="UP000377595">
    <property type="component" value="Unassembled WGS sequence"/>
</dbReference>
<proteinExistence type="predicted"/>
<keyword evidence="2" id="KW-1185">Reference proteome</keyword>
<evidence type="ECO:0000313" key="1">
    <source>
        <dbReference type="EMBL" id="GES18914.1"/>
    </source>
</evidence>
<organism evidence="1 2">
    <name type="scientific">Acrocarpospora pleiomorpha</name>
    <dbReference type="NCBI Taxonomy" id="90975"/>
    <lineage>
        <taxon>Bacteria</taxon>
        <taxon>Bacillati</taxon>
        <taxon>Actinomycetota</taxon>
        <taxon>Actinomycetes</taxon>
        <taxon>Streptosporangiales</taxon>
        <taxon>Streptosporangiaceae</taxon>
        <taxon>Acrocarpospora</taxon>
    </lineage>
</organism>
<name>A0A5M3XCK5_9ACTN</name>
<dbReference type="EMBL" id="BLAF01000009">
    <property type="protein sequence ID" value="GES18914.1"/>
    <property type="molecule type" value="Genomic_DNA"/>
</dbReference>
<gene>
    <name evidence="1" type="ORF">Aple_018090</name>
</gene>
<accession>A0A5M3XCK5</accession>
<reference evidence="1 2" key="1">
    <citation type="submission" date="2019-10" db="EMBL/GenBank/DDBJ databases">
        <title>Whole genome shotgun sequence of Acrocarpospora pleiomorpha NBRC 16267.</title>
        <authorList>
            <person name="Ichikawa N."/>
            <person name="Kimura A."/>
            <person name="Kitahashi Y."/>
            <person name="Komaki H."/>
            <person name="Oguchi A."/>
        </authorList>
    </citation>
    <scope>NUCLEOTIDE SEQUENCE [LARGE SCALE GENOMIC DNA]</scope>
    <source>
        <strain evidence="1 2">NBRC 16267</strain>
    </source>
</reference>
<evidence type="ECO:0000313" key="2">
    <source>
        <dbReference type="Proteomes" id="UP000377595"/>
    </source>
</evidence>
<dbReference type="RefSeq" id="WP_155344031.1">
    <property type="nucleotide sequence ID" value="NZ_BAAAHM010000004.1"/>
</dbReference>
<comment type="caution">
    <text evidence="1">The sequence shown here is derived from an EMBL/GenBank/DDBJ whole genome shotgun (WGS) entry which is preliminary data.</text>
</comment>
<dbReference type="AlphaFoldDB" id="A0A5M3XCK5"/>